<reference evidence="2 3" key="1">
    <citation type="submission" date="2019-09" db="EMBL/GenBank/DDBJ databases">
        <title>Genomes of family Cryomorphaceae.</title>
        <authorList>
            <person name="Bowman J.P."/>
        </authorList>
    </citation>
    <scope>NUCLEOTIDE SEQUENCE [LARGE SCALE GENOMIC DNA]</scope>
    <source>
        <strain evidence="2 3">LMG 25704</strain>
    </source>
</reference>
<proteinExistence type="predicted"/>
<dbReference type="EMBL" id="WBVO01000002">
    <property type="protein sequence ID" value="KAB2813901.1"/>
    <property type="molecule type" value="Genomic_DNA"/>
</dbReference>
<dbReference type="Proteomes" id="UP000468650">
    <property type="component" value="Unassembled WGS sequence"/>
</dbReference>
<name>A0A6N6RL77_9FLAO</name>
<accession>A0A6N6RL77</accession>
<evidence type="ECO:0000256" key="1">
    <source>
        <dbReference type="SAM" id="Phobius"/>
    </source>
</evidence>
<organism evidence="2 3">
    <name type="scientific">Phaeocystidibacter luteus</name>
    <dbReference type="NCBI Taxonomy" id="911197"/>
    <lineage>
        <taxon>Bacteria</taxon>
        <taxon>Pseudomonadati</taxon>
        <taxon>Bacteroidota</taxon>
        <taxon>Flavobacteriia</taxon>
        <taxon>Flavobacteriales</taxon>
        <taxon>Phaeocystidibacteraceae</taxon>
        <taxon>Phaeocystidibacter</taxon>
    </lineage>
</organism>
<evidence type="ECO:0000313" key="3">
    <source>
        <dbReference type="Proteomes" id="UP000468650"/>
    </source>
</evidence>
<feature type="transmembrane region" description="Helical" evidence="1">
    <location>
        <begin position="99"/>
        <end position="118"/>
    </location>
</feature>
<keyword evidence="1" id="KW-1133">Transmembrane helix</keyword>
<dbReference type="AlphaFoldDB" id="A0A6N6RL77"/>
<comment type="caution">
    <text evidence="2">The sequence shown here is derived from an EMBL/GenBank/DDBJ whole genome shotgun (WGS) entry which is preliminary data.</text>
</comment>
<gene>
    <name evidence="2" type="ORF">F8C67_04245</name>
</gene>
<evidence type="ECO:0000313" key="2">
    <source>
        <dbReference type="EMBL" id="KAB2813901.1"/>
    </source>
</evidence>
<keyword evidence="1" id="KW-0812">Transmembrane</keyword>
<feature type="transmembrane region" description="Helical" evidence="1">
    <location>
        <begin position="41"/>
        <end position="63"/>
    </location>
</feature>
<feature type="transmembrane region" description="Helical" evidence="1">
    <location>
        <begin position="12"/>
        <end position="29"/>
    </location>
</feature>
<sequence length="127" mass="14187">MRPVPFSVLRAVAWIVFVEMAAMVVFGWYEFMSDRLEPLLPIAFTGAAVACWPMLPSAGWGVFKGGNICRNTPTYIVAVLVHLTFAGGYWTYALDDAKFDEIFALGLTVTSLILVRAYSDYKKQFMS</sequence>
<keyword evidence="1" id="KW-0472">Membrane</keyword>
<protein>
    <submittedName>
        <fullName evidence="2">Uncharacterized protein</fullName>
    </submittedName>
</protein>
<feature type="transmembrane region" description="Helical" evidence="1">
    <location>
        <begin position="75"/>
        <end position="93"/>
    </location>
</feature>
<keyword evidence="3" id="KW-1185">Reference proteome</keyword>